<dbReference type="GO" id="GO:0003700">
    <property type="term" value="F:DNA-binding transcription factor activity"/>
    <property type="evidence" value="ECO:0007669"/>
    <property type="project" value="InterPro"/>
</dbReference>
<dbReference type="Pfam" id="PF13411">
    <property type="entry name" value="MerR_1"/>
    <property type="match status" value="1"/>
</dbReference>
<dbReference type="InterPro" id="IPR011256">
    <property type="entry name" value="Reg_factor_effector_dom_sf"/>
</dbReference>
<keyword evidence="4" id="KW-1185">Reference proteome</keyword>
<dbReference type="InterPro" id="IPR047057">
    <property type="entry name" value="MerR_fam"/>
</dbReference>
<dbReference type="SMART" id="SM00871">
    <property type="entry name" value="AraC_E_bind"/>
    <property type="match status" value="1"/>
</dbReference>
<protein>
    <submittedName>
        <fullName evidence="3">MerR family transcriptional regulator</fullName>
    </submittedName>
</protein>
<dbReference type="PROSITE" id="PS50937">
    <property type="entry name" value="HTH_MERR_2"/>
    <property type="match status" value="1"/>
</dbReference>
<dbReference type="SUPFAM" id="SSF46955">
    <property type="entry name" value="Putative DNA-binding domain"/>
    <property type="match status" value="1"/>
</dbReference>
<dbReference type="GO" id="GO:0003677">
    <property type="term" value="F:DNA binding"/>
    <property type="evidence" value="ECO:0007669"/>
    <property type="project" value="UniProtKB-KW"/>
</dbReference>
<dbReference type="SMART" id="SM00422">
    <property type="entry name" value="HTH_MERR"/>
    <property type="match status" value="1"/>
</dbReference>
<dbReference type="AlphaFoldDB" id="A0A8J4DNI1"/>
<evidence type="ECO:0000313" key="3">
    <source>
        <dbReference type="EMBL" id="GIJ44920.1"/>
    </source>
</evidence>
<reference evidence="3" key="1">
    <citation type="submission" date="2021-01" db="EMBL/GenBank/DDBJ databases">
        <title>Whole genome shotgun sequence of Virgisporangium aliadipatigenens NBRC 105644.</title>
        <authorList>
            <person name="Komaki H."/>
            <person name="Tamura T."/>
        </authorList>
    </citation>
    <scope>NUCLEOTIDE SEQUENCE</scope>
    <source>
        <strain evidence="3">NBRC 105644</strain>
    </source>
</reference>
<dbReference type="Gene3D" id="1.10.1660.10">
    <property type="match status" value="1"/>
</dbReference>
<sequence length="263" mass="28491">MGRVSVRMLRHYDAIGLLRPARVDPSSGYRFYGVDQLARLNRLVALKELGFGLQQVRDILDENVGPDELRGMLRLRRAQLEEQIAADTARLTQVETRLRLIESEGRMETQDIVIKPVAPVRLAELTTTVSGYDSAEIGPAIRPLFGELFGKLTAAGLAPAGPAVAYYEETADERVVIHAGVPVTGEPASGSGLAVADLPGAERVAAFVHRGSLDTADRSWQSLQAWAAAQGYRMAGAAREVYLNAGTGDPAEWITEFQLPIAK</sequence>
<comment type="caution">
    <text evidence="3">The sequence shown here is derived from an EMBL/GenBank/DDBJ whole genome shotgun (WGS) entry which is preliminary data.</text>
</comment>
<feature type="domain" description="HTH merR-type" evidence="2">
    <location>
        <begin position="1"/>
        <end position="62"/>
    </location>
</feature>
<dbReference type="Gene3D" id="3.20.80.10">
    <property type="entry name" value="Regulatory factor, effector binding domain"/>
    <property type="match status" value="1"/>
</dbReference>
<keyword evidence="1" id="KW-0238">DNA-binding</keyword>
<dbReference type="PANTHER" id="PTHR30204:SF97">
    <property type="entry name" value="MERR FAMILY REGULATORY PROTEIN"/>
    <property type="match status" value="1"/>
</dbReference>
<evidence type="ECO:0000259" key="2">
    <source>
        <dbReference type="PROSITE" id="PS50937"/>
    </source>
</evidence>
<organism evidence="3 4">
    <name type="scientific">Virgisporangium aliadipatigenens</name>
    <dbReference type="NCBI Taxonomy" id="741659"/>
    <lineage>
        <taxon>Bacteria</taxon>
        <taxon>Bacillati</taxon>
        <taxon>Actinomycetota</taxon>
        <taxon>Actinomycetes</taxon>
        <taxon>Micromonosporales</taxon>
        <taxon>Micromonosporaceae</taxon>
        <taxon>Virgisporangium</taxon>
    </lineage>
</organism>
<accession>A0A8J4DNI1</accession>
<dbReference type="InterPro" id="IPR009061">
    <property type="entry name" value="DNA-bd_dom_put_sf"/>
</dbReference>
<dbReference type="CDD" id="cd01107">
    <property type="entry name" value="HTH_BmrR"/>
    <property type="match status" value="1"/>
</dbReference>
<dbReference type="Pfam" id="PF06445">
    <property type="entry name" value="GyrI-like"/>
    <property type="match status" value="1"/>
</dbReference>
<name>A0A8J4DNI1_9ACTN</name>
<evidence type="ECO:0000256" key="1">
    <source>
        <dbReference type="ARBA" id="ARBA00023125"/>
    </source>
</evidence>
<proteinExistence type="predicted"/>
<dbReference type="Proteomes" id="UP000619260">
    <property type="component" value="Unassembled WGS sequence"/>
</dbReference>
<dbReference type="EMBL" id="BOPF01000005">
    <property type="protein sequence ID" value="GIJ44920.1"/>
    <property type="molecule type" value="Genomic_DNA"/>
</dbReference>
<dbReference type="SUPFAM" id="SSF55136">
    <property type="entry name" value="Probable bacterial effector-binding domain"/>
    <property type="match status" value="1"/>
</dbReference>
<gene>
    <name evidence="3" type="ORF">Val02_18060</name>
</gene>
<dbReference type="InterPro" id="IPR029442">
    <property type="entry name" value="GyrI-like"/>
</dbReference>
<dbReference type="InterPro" id="IPR000551">
    <property type="entry name" value="MerR-type_HTH_dom"/>
</dbReference>
<dbReference type="PANTHER" id="PTHR30204">
    <property type="entry name" value="REDOX-CYCLING DRUG-SENSING TRANSCRIPTIONAL ACTIVATOR SOXR"/>
    <property type="match status" value="1"/>
</dbReference>
<evidence type="ECO:0000313" key="4">
    <source>
        <dbReference type="Proteomes" id="UP000619260"/>
    </source>
</evidence>
<dbReference type="InterPro" id="IPR010499">
    <property type="entry name" value="AraC_E-bd"/>
</dbReference>